<dbReference type="PRINTS" id="PR00207">
    <property type="entry name" value="FLAGELLIN"/>
</dbReference>
<dbReference type="PANTHER" id="PTHR42792:SF2">
    <property type="entry name" value="FLAGELLIN"/>
    <property type="match status" value="1"/>
</dbReference>
<keyword evidence="8" id="KW-1185">Reference proteome</keyword>
<evidence type="ECO:0000259" key="5">
    <source>
        <dbReference type="Pfam" id="PF00669"/>
    </source>
</evidence>
<dbReference type="PANTHER" id="PTHR42792">
    <property type="entry name" value="FLAGELLIN"/>
    <property type="match status" value="1"/>
</dbReference>
<gene>
    <name evidence="7" type="ORF">IGX34_03940</name>
</gene>
<comment type="subcellular location">
    <subcellularLocation>
        <location evidence="4">Secreted</location>
    </subcellularLocation>
    <subcellularLocation>
        <location evidence="4">Bacterial flagellum</location>
    </subcellularLocation>
</comment>
<feature type="domain" description="Flagellin N-terminal" evidence="5">
    <location>
        <begin position="6"/>
        <end position="141"/>
    </location>
</feature>
<keyword evidence="2 4" id="KW-0964">Secreted</keyword>
<comment type="caution">
    <text evidence="7">The sequence shown here is derived from an EMBL/GenBank/DDBJ whole genome shotgun (WGS) entry which is preliminary data.</text>
</comment>
<evidence type="ECO:0000313" key="8">
    <source>
        <dbReference type="Proteomes" id="UP000651010"/>
    </source>
</evidence>
<name>A0ABR9G676_9GAMM</name>
<dbReference type="InterPro" id="IPR042187">
    <property type="entry name" value="Flagellin_C_sub2"/>
</dbReference>
<comment type="function">
    <text evidence="4">Flagellin is the subunit protein which polymerizes to form the filaments of bacterial flagella.</text>
</comment>
<reference evidence="7 8" key="1">
    <citation type="submission" date="2020-09" db="EMBL/GenBank/DDBJ databases">
        <title>Dyella sp. 7MK23 isolated from forest soil.</title>
        <authorList>
            <person name="Fu J."/>
        </authorList>
    </citation>
    <scope>NUCLEOTIDE SEQUENCE [LARGE SCALE GENOMIC DNA]</scope>
    <source>
        <strain evidence="7 8">7MK23</strain>
    </source>
</reference>
<evidence type="ECO:0000256" key="4">
    <source>
        <dbReference type="RuleBase" id="RU362073"/>
    </source>
</evidence>
<keyword evidence="7" id="KW-0966">Cell projection</keyword>
<dbReference type="Gene3D" id="6.10.10.10">
    <property type="entry name" value="Flagellar export chaperone, C-terminal domain"/>
    <property type="match status" value="1"/>
</dbReference>
<dbReference type="EMBL" id="JACZZA010000001">
    <property type="protein sequence ID" value="MBE1159523.1"/>
    <property type="molecule type" value="Genomic_DNA"/>
</dbReference>
<dbReference type="InterPro" id="IPR001492">
    <property type="entry name" value="Flagellin"/>
</dbReference>
<protein>
    <recommendedName>
        <fullName evidence="4">Flagellin</fullName>
    </recommendedName>
</protein>
<dbReference type="InterPro" id="IPR046358">
    <property type="entry name" value="Flagellin_C"/>
</dbReference>
<dbReference type="Gene3D" id="1.20.1330.10">
    <property type="entry name" value="f41 fragment of flagellin, N-terminal domain"/>
    <property type="match status" value="1"/>
</dbReference>
<dbReference type="Pfam" id="PF00669">
    <property type="entry name" value="Flagellin_N"/>
    <property type="match status" value="1"/>
</dbReference>
<keyword evidence="7" id="KW-0969">Cilium</keyword>
<dbReference type="Gene3D" id="3.30.70.2120">
    <property type="match status" value="1"/>
</dbReference>
<evidence type="ECO:0000256" key="2">
    <source>
        <dbReference type="ARBA" id="ARBA00022525"/>
    </source>
</evidence>
<evidence type="ECO:0000313" key="7">
    <source>
        <dbReference type="EMBL" id="MBE1159523.1"/>
    </source>
</evidence>
<dbReference type="Pfam" id="PF00700">
    <property type="entry name" value="Flagellin_C"/>
    <property type="match status" value="1"/>
</dbReference>
<proteinExistence type="inferred from homology"/>
<sequence length="417" mass="41256">MSLFLNTNIASLQAQNNLTSSSSKLSTATEDLSSGLKINTAADNAAGYAISQRFQTQIGGLNQASQNASDAINLAQTAGSALSQITSNLQSIRDLAVQAANGTYQSSDRSAINTSVQQYLSEITRIANQTTFNGTNVLNGSTSSLSFQIGANVGQSINVQLGQGVTTSQMGQVSEISTGDISGAFLNASGATGATMSLSGLSITGADGQGYTFSGSITAGSAQDVADAINAAGINGVSAAVNASGGINIYSTGELAVNGASVTGASAASAASGGFANLTSGALSFGASGIGAAASGFAASGAAYTAGNVIEASGSLAGGDVLTVDDANQLISRIDAALTTVSTFSSNLGAVQNRFQSAISTLSAQQTNLTSSQSSIQDTDFAATTAQLSQAQVLQQAGISVLATANSEPQNILKLLQ</sequence>
<keyword evidence="3 4" id="KW-0975">Bacterial flagellum</keyword>
<dbReference type="Proteomes" id="UP000651010">
    <property type="component" value="Unassembled WGS sequence"/>
</dbReference>
<dbReference type="InterPro" id="IPR001029">
    <property type="entry name" value="Flagellin_N"/>
</dbReference>
<organism evidence="7 8">
    <name type="scientific">Dyella acidiphila</name>
    <dbReference type="NCBI Taxonomy" id="2775866"/>
    <lineage>
        <taxon>Bacteria</taxon>
        <taxon>Pseudomonadati</taxon>
        <taxon>Pseudomonadota</taxon>
        <taxon>Gammaproteobacteria</taxon>
        <taxon>Lysobacterales</taxon>
        <taxon>Rhodanobacteraceae</taxon>
        <taxon>Dyella</taxon>
    </lineage>
</organism>
<dbReference type="RefSeq" id="WP_192554343.1">
    <property type="nucleotide sequence ID" value="NZ_JACZZA010000001.1"/>
</dbReference>
<evidence type="ECO:0000259" key="6">
    <source>
        <dbReference type="Pfam" id="PF00700"/>
    </source>
</evidence>
<evidence type="ECO:0000256" key="3">
    <source>
        <dbReference type="ARBA" id="ARBA00023143"/>
    </source>
</evidence>
<feature type="domain" description="Flagellin C-terminal" evidence="6">
    <location>
        <begin position="332"/>
        <end position="416"/>
    </location>
</feature>
<accession>A0ABR9G676</accession>
<keyword evidence="7" id="KW-0282">Flagellum</keyword>
<evidence type="ECO:0000256" key="1">
    <source>
        <dbReference type="ARBA" id="ARBA00005709"/>
    </source>
</evidence>
<dbReference type="SUPFAM" id="SSF64518">
    <property type="entry name" value="Phase 1 flagellin"/>
    <property type="match status" value="1"/>
</dbReference>
<comment type="similarity">
    <text evidence="1 4">Belongs to the bacterial flagellin family.</text>
</comment>